<reference evidence="4" key="1">
    <citation type="submission" date="2016-10" db="EMBL/GenBank/DDBJ databases">
        <authorList>
            <person name="Varghese N."/>
            <person name="Submissions S."/>
        </authorList>
    </citation>
    <scope>NUCLEOTIDE SEQUENCE [LARGE SCALE GENOMIC DNA]</scope>
    <source>
        <strain evidence="4">DSM 11526</strain>
    </source>
</reference>
<evidence type="ECO:0000313" key="3">
    <source>
        <dbReference type="EMBL" id="SEB13893.1"/>
    </source>
</evidence>
<name>A0A1H4GWI3_9GAMM</name>
<dbReference type="InterPro" id="IPR028983">
    <property type="entry name" value="PA2201-like_C"/>
</dbReference>
<sequence>MRPNRFFSDLDIDTSYSVQWLIDNSEEECSEAYILKYIEECNGNQQVRVYSYQYSCGHSLDLLRALYLRGDSIDSMRPVYLQTRERLRLLEKSIHTCGMEKARMDIINPIEVGILLAFGHALGESRDEIGRNTRAMSAGYDLFIDRLLSIYDPTRPLADDINHKPVYKSLYAVFDAPPDKRPGMIARYLDQWEKLLLKNKIPRQRYPVIERLQGEWKGYWCYPAAAVVAALNIDDSSFIDHEFYPTDLMQACAQYRGEPVILQPLQEPALPEPPKRSPKRKPAPELLAPWQPLFERMAATLPKSLQATLWNALVQWLNDEWEEEQFDVADLLCALSTAQWEMELLQTYRRLVLLHVDWKDDESALSFCADLARTLAIEEAFEPDPLSFSSSHRVWEVLYRFHLWLNERGFRLISPDTGDDSYYALAVRQEQADEWVIQLERAGLTLRTFADDQPF</sequence>
<dbReference type="Pfam" id="PF08929">
    <property type="entry name" value="PoNi_C"/>
    <property type="match status" value="1"/>
</dbReference>
<evidence type="ECO:0000313" key="4">
    <source>
        <dbReference type="Proteomes" id="UP000242469"/>
    </source>
</evidence>
<dbReference type="EMBL" id="FNRJ01000021">
    <property type="protein sequence ID" value="SEB13893.1"/>
    <property type="molecule type" value="Genomic_DNA"/>
</dbReference>
<dbReference type="AlphaFoldDB" id="A0A1H4GWI3"/>
<dbReference type="Gene3D" id="1.10.3920.10">
    <property type="entry name" value="PA2201 C-terminal domain-like"/>
    <property type="match status" value="1"/>
</dbReference>
<dbReference type="InterPro" id="IPR015025">
    <property type="entry name" value="PoNi_C"/>
</dbReference>
<dbReference type="InterPro" id="IPR046582">
    <property type="entry name" value="DUF6630"/>
</dbReference>
<proteinExistence type="predicted"/>
<organism evidence="3 4">
    <name type="scientific">Marinobacterium iners DSM 11526</name>
    <dbReference type="NCBI Taxonomy" id="1122198"/>
    <lineage>
        <taxon>Bacteria</taxon>
        <taxon>Pseudomonadati</taxon>
        <taxon>Pseudomonadota</taxon>
        <taxon>Gammaproteobacteria</taxon>
        <taxon>Oceanospirillales</taxon>
        <taxon>Oceanospirillaceae</taxon>
        <taxon>Marinobacterium</taxon>
    </lineage>
</organism>
<accession>A0A1H4GWI3</accession>
<protein>
    <submittedName>
        <fullName evidence="3">Uncharacterized protein</fullName>
    </submittedName>
</protein>
<evidence type="ECO:0000259" key="1">
    <source>
        <dbReference type="Pfam" id="PF08929"/>
    </source>
</evidence>
<dbReference type="OrthoDB" id="6090118at2"/>
<feature type="domain" description="DUF6630" evidence="2">
    <location>
        <begin position="317"/>
        <end position="448"/>
    </location>
</feature>
<gene>
    <name evidence="3" type="ORF">SAMN02745729_12151</name>
</gene>
<dbReference type="Pfam" id="PF20335">
    <property type="entry name" value="DUF6630"/>
    <property type="match status" value="1"/>
</dbReference>
<dbReference type="STRING" id="1122198.SAMN02745729_12151"/>
<feature type="domain" description="PoNi C-terminal" evidence="1">
    <location>
        <begin position="141"/>
        <end position="248"/>
    </location>
</feature>
<dbReference type="RefSeq" id="WP_091827894.1">
    <property type="nucleotide sequence ID" value="NZ_FNRJ01000021.1"/>
</dbReference>
<dbReference type="Proteomes" id="UP000242469">
    <property type="component" value="Unassembled WGS sequence"/>
</dbReference>
<dbReference type="SUPFAM" id="SSF140731">
    <property type="entry name" value="PA2201 C-terminal domain-like"/>
    <property type="match status" value="1"/>
</dbReference>
<keyword evidence="4" id="KW-1185">Reference proteome</keyword>
<evidence type="ECO:0000259" key="2">
    <source>
        <dbReference type="Pfam" id="PF20335"/>
    </source>
</evidence>